<dbReference type="OMA" id="CHYARSA"/>
<protein>
    <recommendedName>
        <fullName evidence="4">Trafficking protein particle complex subunit 11 domain-containing protein</fullName>
    </recommendedName>
</protein>
<accession>B6AE48</accession>
<reference evidence="2" key="1">
    <citation type="submission" date="2008-06" db="EMBL/GenBank/DDBJ databases">
        <authorList>
            <person name="Lorenzi H."/>
            <person name="Inman J."/>
            <person name="Miller J."/>
            <person name="Schobel S."/>
            <person name="Amedeo P."/>
            <person name="Caler E.V."/>
            <person name="da Silva J."/>
        </authorList>
    </citation>
    <scope>NUCLEOTIDE SEQUENCE [LARGE SCALE GENOMIC DNA]</scope>
    <source>
        <strain evidence="2">RN66</strain>
    </source>
</reference>
<organism evidence="2 3">
    <name type="scientific">Cryptosporidium muris (strain RN66)</name>
    <dbReference type="NCBI Taxonomy" id="441375"/>
    <lineage>
        <taxon>Eukaryota</taxon>
        <taxon>Sar</taxon>
        <taxon>Alveolata</taxon>
        <taxon>Apicomplexa</taxon>
        <taxon>Conoidasida</taxon>
        <taxon>Coccidia</taxon>
        <taxon>Eucoccidiorida</taxon>
        <taxon>Eimeriorina</taxon>
        <taxon>Cryptosporidiidae</taxon>
        <taxon>Cryptosporidium</taxon>
    </lineage>
</organism>
<evidence type="ECO:0000313" key="3">
    <source>
        <dbReference type="Proteomes" id="UP000001460"/>
    </source>
</evidence>
<feature type="compositionally biased region" description="Low complexity" evidence="1">
    <location>
        <begin position="60"/>
        <end position="75"/>
    </location>
</feature>
<evidence type="ECO:0008006" key="4">
    <source>
        <dbReference type="Google" id="ProtNLM"/>
    </source>
</evidence>
<proteinExistence type="predicted"/>
<dbReference type="EMBL" id="DS989729">
    <property type="protein sequence ID" value="EEA06489.1"/>
    <property type="molecule type" value="Genomic_DNA"/>
</dbReference>
<dbReference type="RefSeq" id="XP_002140838.1">
    <property type="nucleotide sequence ID" value="XM_002140802.1"/>
</dbReference>
<dbReference type="GeneID" id="6995839"/>
<dbReference type="PANTHER" id="PTHR14374:SF0">
    <property type="entry name" value="TRAFFICKING PROTEIN PARTICLE COMPLEX SUBUNIT 11"/>
    <property type="match status" value="1"/>
</dbReference>
<dbReference type="OrthoDB" id="6278596at2759"/>
<feature type="region of interest" description="Disordered" evidence="1">
    <location>
        <begin position="60"/>
        <end position="82"/>
    </location>
</feature>
<keyword evidence="3" id="KW-1185">Reference proteome</keyword>
<dbReference type="Proteomes" id="UP000001460">
    <property type="component" value="Unassembled WGS sequence"/>
</dbReference>
<dbReference type="VEuPathDB" id="CryptoDB:CMU_009810"/>
<sequence>MEGFAVEWLGYLKPLISLVAPEEIQEQIYSSILAYKPKDFLYNEPCMQIKLMTYSDLTYTSSSSATPSRTSQRSSGYQSLSNSPITLSGNTVNYNARGIDVIHSNWMNKVRNETPALYILCFNWQNYPNPSDSSSKSSDNSNIKKLEMEAVSVIDSLSFILRKRHSPPSVLIFVVLPIGIPDPQSCVSCFHKNHFPELQAIFVTCGLRHQRQLHSRIEKLAEMAYESSLAYYNENERRWRKCAIKAKTAALSIGSEASIHNLTKKSSSVSSNLRYSTSSSVSANVSPRMGRSSLISGGSQVPNFNQLHSRLLLIRYCIKSAVMNEFCRNYSLALKQYMIVWDSILSESNFSTFQYISLCNLISLRFYHIYVINGDVRRAMDHLKVHCNIIRRFSLTHKNLRFLTSLWLSYTLQKLAVILLYNLVKKRPPSNIKFNFADYLENSIIPFSIANLSSTENQKATDRNLDVFSSTYNLGRLLSSIAKSFQNLTGNTTSQKISTTTSNGVVPNNNVPTMKNIENLNTTENNLPSNEFDLANTTNILIIIAKLYKGSAEHCHYARSALLSVYREFGGDFFTIPEIGGQILNPVSLGCFQELTTPEIFLDLSGNKIFTLNNLNDYIGKLCKLCDIPTELDTNNNYKNLICEYLAMSEIWRRNIISFMKSTSLFCRTIALFYLSAIIYRHILPLSNTLRSYIPSKANVTQNGTNPTNRASNYGINSTLQPANLNQFYMDRCLHLVAFSFAEYLYNENYIELCFSIYESLLHALTHRHVFMDLPIFNMNEICRYQCSNTWEFIPHNLLNLISKLSSGNIIKTKPTFILLLHVCTRILHCTTLQILCIDSNEDKTRLKQIPKCLKNPPKNMGLLSFSFPESEKHEANILSSEDYQYMRSVVLSFLAVLRPKRSWTSKKGVNSESGNNIRSNKTQATLYLAYLILALEIEHCNPEDEHIKEDLQELLQWVFVLQTFSNEYSPGNNVNKSMLTKNEVEDEVNSKINDKYSRDLNKLITNYNNHTESILGSNTIRTDSIFVNYGDSILMTQYLSGSLATIEYGINETNISSFNIKIYCLPSFIRTQILSDKSKVIIYLITNLGLFELVTSDIYQIEYRDLKYQDASSILYEFQVHFRENITIALKCIIPSNLGRANTINCTGEDYSKINSLKDLKSINRNINNFSEINNSLLFRCNYTKVEIFGVLLQIFLPNMKNSSHGNSDLNIAQFVLPCMNMNKRLYNVNYFKKGGIDDVESLNSPILKLELHSEYRELIPVHQRFCIISPPLSTTSCIENWMKAGKTLIYSTPNLTVVPGGFLDNLNNIVNPIPFLAIPNMNLYSLLSYPINSLPTIIKLNTRHIYRDERITESTLPISDYKIKAYILSPFSNFTTLLTECNENEHKLECFDSVQNEIRPLYLILDLPNMTDDTDIAITWIIKHKDTNYMVNGDKYQKFCQIGFIEPPRFPIDKWNIQMLNIIEGTNSNLSDNSLNHSVASFEQKLCTLKIGSGIVNREVFSNKQDSGFTSVKHLIQNDDNVSQWHQIHAEEFYQFTDTCFTLLETESTTIDSIPYMKLIQTFNSTDIIGDNVIGKSEVTKLCDSFLLIPFFMLFNTTGKFELNVNINLIPSNLYDIQCYQIFCSTAVSKRWEVGSVVEISTWFPKLNSLQGGTNYVYSEGDCVQNINETFENPLLAISIRNFFLTEDILINNIYTPDEYLTIQCNFPCKLESQEENTILVFSKDNMENKPTNSFKSVKLTISILYILSYNNIQLFDQKFLKDILFPFQNMFRIALDHVQYPLYNSQFHTNSSDMDLYFKAQSFPINIELNKVLNDSLIDISKFNKREPLLLSVFADQITNVGKPFHYKAIIKNMTSISQEVRFGLVYPPHLSFKYLDNNSISNLDFPALPSWLPLLVNGIICDDIVLHPNSKRILEWVCIATQAGTVPLPSICIRSKKPYGTFMNKKSSSVLLYTSEKRITVLPREIL</sequence>
<evidence type="ECO:0000313" key="2">
    <source>
        <dbReference type="EMBL" id="EEA06489.1"/>
    </source>
</evidence>
<dbReference type="STRING" id="441375.B6AE48"/>
<dbReference type="PANTHER" id="PTHR14374">
    <property type="entry name" value="FOIE GRAS"/>
    <property type="match status" value="1"/>
</dbReference>
<gene>
    <name evidence="2" type="ORF">CMU_009810</name>
</gene>
<evidence type="ECO:0000256" key="1">
    <source>
        <dbReference type="SAM" id="MobiDB-lite"/>
    </source>
</evidence>
<dbReference type="eggNOG" id="ENOG502SCGD">
    <property type="taxonomic scope" value="Eukaryota"/>
</dbReference>
<name>B6AE48_CRYMR</name>